<keyword evidence="4" id="KW-1185">Reference proteome</keyword>
<comment type="caution">
    <text evidence="3">The sequence shown here is derived from an EMBL/GenBank/DDBJ whole genome shotgun (WGS) entry which is preliminary data.</text>
</comment>
<evidence type="ECO:0000256" key="1">
    <source>
        <dbReference type="SAM" id="Phobius"/>
    </source>
</evidence>
<keyword evidence="1" id="KW-1133">Transmembrane helix</keyword>
<dbReference type="STRING" id="82374.NZ47_12645"/>
<dbReference type="Proteomes" id="UP000030993">
    <property type="component" value="Unassembled WGS sequence"/>
</dbReference>
<feature type="transmembrane region" description="Helical" evidence="1">
    <location>
        <begin position="6"/>
        <end position="28"/>
    </location>
</feature>
<dbReference type="AlphaFoldDB" id="A0A0B2JUJ0"/>
<evidence type="ECO:0000313" key="4">
    <source>
        <dbReference type="Proteomes" id="UP000030993"/>
    </source>
</evidence>
<keyword evidence="1" id="KW-0812">Transmembrane</keyword>
<organism evidence="3 4">
    <name type="scientific">Anaerovibrio lipolyticus</name>
    <dbReference type="NCBI Taxonomy" id="82374"/>
    <lineage>
        <taxon>Bacteria</taxon>
        <taxon>Bacillati</taxon>
        <taxon>Bacillota</taxon>
        <taxon>Negativicutes</taxon>
        <taxon>Selenomonadales</taxon>
        <taxon>Selenomonadaceae</taxon>
        <taxon>Anaerovibrio</taxon>
    </lineage>
</organism>
<dbReference type="CDD" id="cd00060">
    <property type="entry name" value="FHA"/>
    <property type="match status" value="1"/>
</dbReference>
<dbReference type="Gene3D" id="2.60.200.20">
    <property type="match status" value="1"/>
</dbReference>
<dbReference type="InterPro" id="IPR050923">
    <property type="entry name" value="Cell_Proc_Reg/RNA_Proc"/>
</dbReference>
<keyword evidence="1" id="KW-0472">Membrane</keyword>
<accession>A0A0B2JUJ0</accession>
<dbReference type="InterPro" id="IPR008984">
    <property type="entry name" value="SMAD_FHA_dom_sf"/>
</dbReference>
<dbReference type="eggNOG" id="COG1716">
    <property type="taxonomic scope" value="Bacteria"/>
</dbReference>
<dbReference type="EMBL" id="JSCE01000236">
    <property type="protein sequence ID" value="KHM49537.1"/>
    <property type="molecule type" value="Genomic_DNA"/>
</dbReference>
<feature type="domain" description="FHA" evidence="2">
    <location>
        <begin position="79"/>
        <end position="128"/>
    </location>
</feature>
<dbReference type="SMART" id="SM00240">
    <property type="entry name" value="FHA"/>
    <property type="match status" value="1"/>
</dbReference>
<dbReference type="Pfam" id="PF00498">
    <property type="entry name" value="FHA"/>
    <property type="match status" value="1"/>
</dbReference>
<reference evidence="3 4" key="1">
    <citation type="journal article" date="2013" name="PLoS ONE">
        <title>Identification and characterization of three novel lipases belonging to families II and V from Anaerovibrio lipolyticus 5ST.</title>
        <authorList>
            <person name="Prive F."/>
            <person name="Kaderbhai N.N."/>
            <person name="Girdwood S."/>
            <person name="Worgan H.J."/>
            <person name="Pinloche E."/>
            <person name="Scollan N.D."/>
            <person name="Huws S.A."/>
            <person name="Newbold C.J."/>
        </authorList>
    </citation>
    <scope>NUCLEOTIDE SEQUENCE [LARGE SCALE GENOMIC DNA]</scope>
    <source>
        <strain evidence="3 4">5S</strain>
    </source>
</reference>
<dbReference type="RefSeq" id="WP_027398027.1">
    <property type="nucleotide sequence ID" value="NZ_CAMKSO010000007.1"/>
</dbReference>
<name>A0A0B2JUJ0_9FIRM</name>
<dbReference type="PROSITE" id="PS50006">
    <property type="entry name" value="FHA_DOMAIN"/>
    <property type="match status" value="1"/>
</dbReference>
<evidence type="ECO:0000313" key="3">
    <source>
        <dbReference type="EMBL" id="KHM49537.1"/>
    </source>
</evidence>
<dbReference type="PANTHER" id="PTHR23308">
    <property type="entry name" value="NUCLEAR INHIBITOR OF PROTEIN PHOSPHATASE-1"/>
    <property type="match status" value="1"/>
</dbReference>
<dbReference type="InterPro" id="IPR000253">
    <property type="entry name" value="FHA_dom"/>
</dbReference>
<dbReference type="SUPFAM" id="SSF49879">
    <property type="entry name" value="SMAD/FHA domain"/>
    <property type="match status" value="1"/>
</dbReference>
<sequence length="151" mass="16759">MQGTAIVIKTLGIALQYGLLLLLLYFVYKLMKFMKKDSQHVVEDIYAVTEISNVEAVLTVLEAADQSMVGQRFAFSNHISIGRGNDNDIVLNDSFASHHHAEIALLNNLYVIEDMGSVNKTYVNNEPITGRQYLQSGDLISVGSATFEFGR</sequence>
<dbReference type="PROSITE" id="PS00549">
    <property type="entry name" value="BACTERIOFERRITIN"/>
    <property type="match status" value="1"/>
</dbReference>
<evidence type="ECO:0000259" key="2">
    <source>
        <dbReference type="PROSITE" id="PS50006"/>
    </source>
</evidence>
<gene>
    <name evidence="3" type="ORF">NZ47_12645</name>
</gene>
<protein>
    <recommendedName>
        <fullName evidence="2">FHA domain-containing protein</fullName>
    </recommendedName>
</protein>
<proteinExistence type="predicted"/>